<evidence type="ECO:0000259" key="1">
    <source>
        <dbReference type="Pfam" id="PF01975"/>
    </source>
</evidence>
<protein>
    <submittedName>
        <fullName evidence="2">Unannotated protein</fullName>
    </submittedName>
</protein>
<accession>A0A6J6CJL6</accession>
<evidence type="ECO:0000313" key="2">
    <source>
        <dbReference type="EMBL" id="CAB4550333.1"/>
    </source>
</evidence>
<reference evidence="2" key="1">
    <citation type="submission" date="2020-05" db="EMBL/GenBank/DDBJ databases">
        <authorList>
            <person name="Chiriac C."/>
            <person name="Salcher M."/>
            <person name="Ghai R."/>
            <person name="Kavagutti S V."/>
        </authorList>
    </citation>
    <scope>NUCLEOTIDE SEQUENCE</scope>
</reference>
<proteinExistence type="predicted"/>
<organism evidence="2">
    <name type="scientific">freshwater metagenome</name>
    <dbReference type="NCBI Taxonomy" id="449393"/>
    <lineage>
        <taxon>unclassified sequences</taxon>
        <taxon>metagenomes</taxon>
        <taxon>ecological metagenomes</taxon>
    </lineage>
</organism>
<dbReference type="AlphaFoldDB" id="A0A6J6CJL6"/>
<gene>
    <name evidence="2" type="ORF">UFOPK1421_01238</name>
</gene>
<dbReference type="SUPFAM" id="SSF64167">
    <property type="entry name" value="SurE-like"/>
    <property type="match status" value="1"/>
</dbReference>
<dbReference type="EMBL" id="CAEZSL010000154">
    <property type="protein sequence ID" value="CAB4550333.1"/>
    <property type="molecule type" value="Genomic_DNA"/>
</dbReference>
<dbReference type="InterPro" id="IPR002828">
    <property type="entry name" value="SurE-like_Pase/nucleotidase"/>
</dbReference>
<dbReference type="Gene3D" id="3.40.1210.10">
    <property type="entry name" value="Survival protein SurE-like phosphatase/nucleotidase"/>
    <property type="match status" value="1"/>
</dbReference>
<dbReference type="Pfam" id="PF01975">
    <property type="entry name" value="SurE"/>
    <property type="match status" value="1"/>
</dbReference>
<feature type="domain" description="Survival protein SurE-like phosphatase/nucleotidase" evidence="1">
    <location>
        <begin position="18"/>
        <end position="68"/>
    </location>
</feature>
<sequence>MTGFGVEGQGWDEMLVGQKWETAASVAASFVEGLVANMPKTPVVVNINVPNTDLADIKGWKSARLGHEPPRRMSTATLEPKVGHEGGYYVRMAWGEAAELPQDTDGGMVADGYVAVSYLSSIVNSERDDLSAAEASMSKLITR</sequence>
<dbReference type="InterPro" id="IPR036523">
    <property type="entry name" value="SurE-like_sf"/>
</dbReference>
<dbReference type="GO" id="GO:0016787">
    <property type="term" value="F:hydrolase activity"/>
    <property type="evidence" value="ECO:0007669"/>
    <property type="project" value="InterPro"/>
</dbReference>
<name>A0A6J6CJL6_9ZZZZ</name>